<evidence type="ECO:0000313" key="3">
    <source>
        <dbReference type="EMBL" id="KAF2255978.1"/>
    </source>
</evidence>
<feature type="chain" id="PRO_5025635692" evidence="2">
    <location>
        <begin position="19"/>
        <end position="409"/>
    </location>
</feature>
<feature type="signal peptide" evidence="2">
    <location>
        <begin position="1"/>
        <end position="18"/>
    </location>
</feature>
<accession>A0A6A6J0E9</accession>
<reference evidence="3" key="1">
    <citation type="journal article" date="2020" name="Stud. Mycol.">
        <title>101 Dothideomycetes genomes: a test case for predicting lifestyles and emergence of pathogens.</title>
        <authorList>
            <person name="Haridas S."/>
            <person name="Albert R."/>
            <person name="Binder M."/>
            <person name="Bloem J."/>
            <person name="Labutti K."/>
            <person name="Salamov A."/>
            <person name="Andreopoulos B."/>
            <person name="Baker S."/>
            <person name="Barry K."/>
            <person name="Bills G."/>
            <person name="Bluhm B."/>
            <person name="Cannon C."/>
            <person name="Castanera R."/>
            <person name="Culley D."/>
            <person name="Daum C."/>
            <person name="Ezra D."/>
            <person name="Gonzalez J."/>
            <person name="Henrissat B."/>
            <person name="Kuo A."/>
            <person name="Liang C."/>
            <person name="Lipzen A."/>
            <person name="Lutzoni F."/>
            <person name="Magnuson J."/>
            <person name="Mondo S."/>
            <person name="Nolan M."/>
            <person name="Ohm R."/>
            <person name="Pangilinan J."/>
            <person name="Park H.-J."/>
            <person name="Ramirez L."/>
            <person name="Alfaro M."/>
            <person name="Sun H."/>
            <person name="Tritt A."/>
            <person name="Yoshinaga Y."/>
            <person name="Zwiers L.-H."/>
            <person name="Turgeon B."/>
            <person name="Goodwin S."/>
            <person name="Spatafora J."/>
            <person name="Crous P."/>
            <person name="Grigoriev I."/>
        </authorList>
    </citation>
    <scope>NUCLEOTIDE SEQUENCE</scope>
    <source>
        <strain evidence="3">CBS 122368</strain>
    </source>
</reference>
<gene>
    <name evidence="3" type="ORF">BU26DRAFT_12892</name>
</gene>
<dbReference type="RefSeq" id="XP_033690982.1">
    <property type="nucleotide sequence ID" value="XM_033819621.1"/>
</dbReference>
<proteinExistence type="predicted"/>
<organism evidence="3 4">
    <name type="scientific">Trematosphaeria pertusa</name>
    <dbReference type="NCBI Taxonomy" id="390896"/>
    <lineage>
        <taxon>Eukaryota</taxon>
        <taxon>Fungi</taxon>
        <taxon>Dikarya</taxon>
        <taxon>Ascomycota</taxon>
        <taxon>Pezizomycotina</taxon>
        <taxon>Dothideomycetes</taxon>
        <taxon>Pleosporomycetidae</taxon>
        <taxon>Pleosporales</taxon>
        <taxon>Massarineae</taxon>
        <taxon>Trematosphaeriaceae</taxon>
        <taxon>Trematosphaeria</taxon>
    </lineage>
</organism>
<dbReference type="OrthoDB" id="191139at2759"/>
<evidence type="ECO:0000256" key="1">
    <source>
        <dbReference type="SAM" id="MobiDB-lite"/>
    </source>
</evidence>
<dbReference type="GeneID" id="54572951"/>
<sequence length="409" mass="44893">MRFSLVSSILMLVGLAASKALGPRPAVESVPAVDISLLSPRLPQPTVAYLPEHATPVRRWGRAPPAPATNDYMNHVVCKGINFLDAFPDTDEGAGSLWKPKLPSAHSSYTWPDLGAWGYNIYLCDPHGRDFTSNNLGLDRALRELGMSDKATEEGGRIRCLHVHHGDIMARYPHNNQRIPEDVQSYRGPDNRVRRVTGAYFVIGINADEGAIFTINVKGPSYTAPERFPPVPFDQLPNLRASSDVMWGLWKRYAPANTINNLKWYFVVGIVNDPTRSVLIRAMNELNEELKPYPGTWIGMDTVYGQAILGTPNAVGLGYFLAQHKPELGNLRVTGVVVFHGDTETKLPCLAFHVQPVPEDENKKDPDDPQGPGGNHPADWVGPVPPSLEVLGGCEGDQEHIDGSCSVSR</sequence>
<dbReference type="AlphaFoldDB" id="A0A6A6J0E9"/>
<name>A0A6A6J0E9_9PLEO</name>
<protein>
    <submittedName>
        <fullName evidence="3">Uncharacterized protein</fullName>
    </submittedName>
</protein>
<keyword evidence="2" id="KW-0732">Signal</keyword>
<evidence type="ECO:0000256" key="2">
    <source>
        <dbReference type="SAM" id="SignalP"/>
    </source>
</evidence>
<evidence type="ECO:0000313" key="4">
    <source>
        <dbReference type="Proteomes" id="UP000800094"/>
    </source>
</evidence>
<feature type="region of interest" description="Disordered" evidence="1">
    <location>
        <begin position="357"/>
        <end position="409"/>
    </location>
</feature>
<dbReference type="Proteomes" id="UP000800094">
    <property type="component" value="Unassembled WGS sequence"/>
</dbReference>
<keyword evidence="4" id="KW-1185">Reference proteome</keyword>
<dbReference type="EMBL" id="ML987189">
    <property type="protein sequence ID" value="KAF2255978.1"/>
    <property type="molecule type" value="Genomic_DNA"/>
</dbReference>